<dbReference type="AlphaFoldDB" id="A0A818D8Z9"/>
<dbReference type="EMBL" id="CAJNYD010002727">
    <property type="protein sequence ID" value="CAF3440907.1"/>
    <property type="molecule type" value="Genomic_DNA"/>
</dbReference>
<accession>A0A818D8Z9</accession>
<organism evidence="2 4">
    <name type="scientific">Rotaria socialis</name>
    <dbReference type="NCBI Taxonomy" id="392032"/>
    <lineage>
        <taxon>Eukaryota</taxon>
        <taxon>Metazoa</taxon>
        <taxon>Spiralia</taxon>
        <taxon>Gnathifera</taxon>
        <taxon>Rotifera</taxon>
        <taxon>Eurotatoria</taxon>
        <taxon>Bdelloidea</taxon>
        <taxon>Philodinida</taxon>
        <taxon>Philodinidae</taxon>
        <taxon>Rotaria</taxon>
    </lineage>
</organism>
<feature type="chain" id="PRO_5036414349" evidence="1">
    <location>
        <begin position="18"/>
        <end position="475"/>
    </location>
</feature>
<proteinExistence type="predicted"/>
<name>A0A818D8Z9_9BILA</name>
<reference evidence="2" key="1">
    <citation type="submission" date="2021-02" db="EMBL/GenBank/DDBJ databases">
        <authorList>
            <person name="Nowell W R."/>
        </authorList>
    </citation>
    <scope>NUCLEOTIDE SEQUENCE</scope>
</reference>
<dbReference type="EMBL" id="CAJOBO010003890">
    <property type="protein sequence ID" value="CAF4506155.1"/>
    <property type="molecule type" value="Genomic_DNA"/>
</dbReference>
<evidence type="ECO:0000313" key="3">
    <source>
        <dbReference type="EMBL" id="CAF4506155.1"/>
    </source>
</evidence>
<evidence type="ECO:0000313" key="2">
    <source>
        <dbReference type="EMBL" id="CAF3440907.1"/>
    </source>
</evidence>
<dbReference type="Proteomes" id="UP000663851">
    <property type="component" value="Unassembled WGS sequence"/>
</dbReference>
<gene>
    <name evidence="3" type="ORF">HFQ381_LOCUS28140</name>
    <name evidence="2" type="ORF">LUA448_LOCUS21165</name>
</gene>
<sequence>MTIEGFLLIIIVAGVNSITCPTGQQPCGSNACYDPTTQGCSSGNTTIKCINSCNGTCYSNSQYCYNNTLVCNNGESVCNVKSYLFTYFPTNLTCYNSSQLVCSNNTLCYPQYSCGTQCLADYNSVCVNNRTICTGFPFWNYYYANNVNLCGPRQICYDNTTSVCLNGTTVCPGLNGRLCGANCYNPNSQTCTNRTLRCINSCNGTCYSNSQYCYNNTLVCNNGESVCNVKSYLFTYFPTNLTCYNSSQLVCSNNTLCYPQYSCGTQCLADYNSVCVNNRTICTGFPFWNYYYANNVNLCGPRQICYDNTTSVCLGGNGTVCPVGNELCGGRCYNPQSEYCIGGNNSVYCRWNPSSSRSLYTSTTNMVRTANLYPTTTMSTTTPVVVSGSGCAVQNCTRNSDCCERGSVERQCYRENPADTYGWCSYLFVTPPCGNSCPVQSRCKEDSDCCRCQCAEVKFTDTNGGLYIKKQCAPR</sequence>
<comment type="caution">
    <text evidence="2">The sequence shown here is derived from an EMBL/GenBank/DDBJ whole genome shotgun (WGS) entry which is preliminary data.</text>
</comment>
<feature type="signal peptide" evidence="1">
    <location>
        <begin position="1"/>
        <end position="17"/>
    </location>
</feature>
<evidence type="ECO:0000313" key="4">
    <source>
        <dbReference type="Proteomes" id="UP000663833"/>
    </source>
</evidence>
<protein>
    <submittedName>
        <fullName evidence="2">Uncharacterized protein</fullName>
    </submittedName>
</protein>
<dbReference type="Proteomes" id="UP000663833">
    <property type="component" value="Unassembled WGS sequence"/>
</dbReference>
<keyword evidence="1" id="KW-0732">Signal</keyword>
<evidence type="ECO:0000256" key="1">
    <source>
        <dbReference type="SAM" id="SignalP"/>
    </source>
</evidence>